<gene>
    <name evidence="3" type="ORF">ABT317_35155</name>
</gene>
<evidence type="ECO:0000256" key="2">
    <source>
        <dbReference type="SAM" id="SignalP"/>
    </source>
</evidence>
<evidence type="ECO:0000256" key="1">
    <source>
        <dbReference type="SAM" id="MobiDB-lite"/>
    </source>
</evidence>
<comment type="caution">
    <text evidence="3">The sequence shown here is derived from an EMBL/GenBank/DDBJ whole genome shotgun (WGS) entry which is preliminary data.</text>
</comment>
<sequence>MHIASRAARVLTVAALPLVLAACGTTESTSAKAPASPASPATKDPNAGLLTGAQLKKALAPASFFPAGFSSDPSATRDTGDTFVPPATKSPAKPDCTMLEGTAWIGITGVTGVSFAQGDYVNKNTSEEITQEIDAYRGTTAASVLKDVARIATTTCATFTDSGTHTKVRTSGRSTPGLGDEAYTITLTSSAWDNGTTLIAARQGTNLVTVLSTDGHDDGAATAKKLTGQIVASLKTASAKTS</sequence>
<feature type="signal peptide" evidence="2">
    <location>
        <begin position="1"/>
        <end position="21"/>
    </location>
</feature>
<dbReference type="EMBL" id="JBEPCU010000930">
    <property type="protein sequence ID" value="MER6982071.1"/>
    <property type="molecule type" value="Genomic_DNA"/>
</dbReference>
<dbReference type="RefSeq" id="WP_086726469.1">
    <property type="nucleotide sequence ID" value="NZ_MUBM01000142.1"/>
</dbReference>
<reference evidence="3 4" key="1">
    <citation type="submission" date="2024-06" db="EMBL/GenBank/DDBJ databases">
        <title>The Natural Products Discovery Center: Release of the First 8490 Sequenced Strains for Exploring Actinobacteria Biosynthetic Diversity.</title>
        <authorList>
            <person name="Kalkreuter E."/>
            <person name="Kautsar S.A."/>
            <person name="Yang D."/>
            <person name="Bader C.D."/>
            <person name="Teijaro C.N."/>
            <person name="Fluegel L."/>
            <person name="Davis C.M."/>
            <person name="Simpson J.R."/>
            <person name="Lauterbach L."/>
            <person name="Steele A.D."/>
            <person name="Gui C."/>
            <person name="Meng S."/>
            <person name="Li G."/>
            <person name="Viehrig K."/>
            <person name="Ye F."/>
            <person name="Su P."/>
            <person name="Kiefer A.F."/>
            <person name="Nichols A."/>
            <person name="Cepeda A.J."/>
            <person name="Yan W."/>
            <person name="Fan B."/>
            <person name="Jiang Y."/>
            <person name="Adhikari A."/>
            <person name="Zheng C.-J."/>
            <person name="Schuster L."/>
            <person name="Cowan T.M."/>
            <person name="Smanski M.J."/>
            <person name="Chevrette M.G."/>
            <person name="De Carvalho L.P.S."/>
            <person name="Shen B."/>
        </authorList>
    </citation>
    <scope>NUCLEOTIDE SEQUENCE [LARGE SCALE GENOMIC DNA]</scope>
    <source>
        <strain evidence="3 4">NPDC000634</strain>
    </source>
</reference>
<evidence type="ECO:0000313" key="4">
    <source>
        <dbReference type="Proteomes" id="UP001458415"/>
    </source>
</evidence>
<evidence type="ECO:0000313" key="3">
    <source>
        <dbReference type="EMBL" id="MER6982071.1"/>
    </source>
</evidence>
<keyword evidence="2" id="KW-0732">Signal</keyword>
<protein>
    <recommendedName>
        <fullName evidence="5">PknH-like extracellular domain-containing protein</fullName>
    </recommendedName>
</protein>
<proteinExistence type="predicted"/>
<accession>A0ABV1WD46</accession>
<keyword evidence="4" id="KW-1185">Reference proteome</keyword>
<name>A0ABV1WD46_9ACTN</name>
<feature type="chain" id="PRO_5045924579" description="PknH-like extracellular domain-containing protein" evidence="2">
    <location>
        <begin position="22"/>
        <end position="242"/>
    </location>
</feature>
<evidence type="ECO:0008006" key="5">
    <source>
        <dbReference type="Google" id="ProtNLM"/>
    </source>
</evidence>
<feature type="region of interest" description="Disordered" evidence="1">
    <location>
        <begin position="70"/>
        <end position="94"/>
    </location>
</feature>
<organism evidence="3 4">
    <name type="scientific">Streptomyces carpinensis</name>
    <dbReference type="NCBI Taxonomy" id="66369"/>
    <lineage>
        <taxon>Bacteria</taxon>
        <taxon>Bacillati</taxon>
        <taxon>Actinomycetota</taxon>
        <taxon>Actinomycetes</taxon>
        <taxon>Kitasatosporales</taxon>
        <taxon>Streptomycetaceae</taxon>
        <taxon>Streptomyces</taxon>
    </lineage>
</organism>
<dbReference type="Proteomes" id="UP001458415">
    <property type="component" value="Unassembled WGS sequence"/>
</dbReference>
<dbReference type="PROSITE" id="PS51257">
    <property type="entry name" value="PROKAR_LIPOPROTEIN"/>
    <property type="match status" value="1"/>
</dbReference>